<gene>
    <name evidence="2" type="ORF">BCR43DRAFT_488654</name>
</gene>
<dbReference type="Gene3D" id="3.40.50.620">
    <property type="entry name" value="HUPs"/>
    <property type="match status" value="1"/>
</dbReference>
<dbReference type="OrthoDB" id="843225at2759"/>
<sequence length="163" mass="18491">MRSVLIAYDHSEPSRRSFDWVLSHEVLLPQDAITIATVVNEDLLAVEGMYGWETATMGTAEWMADDYYKRVNELEQLANNALNKLVLTLETKNIKARPKLLKGDAAEALVHYAEQEKFDMVIVGCRGLGFLKRKFMGSVSEHLVHNLNCPVLVVKERNDTKQD</sequence>
<dbReference type="CDD" id="cd23659">
    <property type="entry name" value="USP_At3g01520-like"/>
    <property type="match status" value="1"/>
</dbReference>
<dbReference type="Pfam" id="PF00582">
    <property type="entry name" value="Usp"/>
    <property type="match status" value="1"/>
</dbReference>
<evidence type="ECO:0000259" key="1">
    <source>
        <dbReference type="Pfam" id="PF00582"/>
    </source>
</evidence>
<dbReference type="InterPro" id="IPR006015">
    <property type="entry name" value="Universal_stress_UspA"/>
</dbReference>
<reference evidence="2 3" key="1">
    <citation type="submission" date="2016-07" db="EMBL/GenBank/DDBJ databases">
        <title>Pervasive Adenine N6-methylation of Active Genes in Fungi.</title>
        <authorList>
            <consortium name="DOE Joint Genome Institute"/>
            <person name="Mondo S.J."/>
            <person name="Dannebaum R.O."/>
            <person name="Kuo R.C."/>
            <person name="Labutti K."/>
            <person name="Haridas S."/>
            <person name="Kuo A."/>
            <person name="Salamov A."/>
            <person name="Ahrendt S.R."/>
            <person name="Lipzen A."/>
            <person name="Sullivan W."/>
            <person name="Andreopoulos W.B."/>
            <person name="Clum A."/>
            <person name="Lindquist E."/>
            <person name="Daum C."/>
            <person name="Ramamoorthy G.K."/>
            <person name="Gryganskyi A."/>
            <person name="Culley D."/>
            <person name="Magnuson J.K."/>
            <person name="James T.Y."/>
            <person name="O'Malley M.A."/>
            <person name="Stajich J.E."/>
            <person name="Spatafora J.W."/>
            <person name="Visel A."/>
            <person name="Grigoriev I.V."/>
        </authorList>
    </citation>
    <scope>NUCLEOTIDE SEQUENCE [LARGE SCALE GENOMIC DNA]</scope>
    <source>
        <strain evidence="2 3">NRRL 2496</strain>
    </source>
</reference>
<dbReference type="EMBL" id="MCGN01000003">
    <property type="protein sequence ID" value="ORY99056.1"/>
    <property type="molecule type" value="Genomic_DNA"/>
</dbReference>
<protein>
    <recommendedName>
        <fullName evidence="1">UspA domain-containing protein</fullName>
    </recommendedName>
</protein>
<dbReference type="PRINTS" id="PR01438">
    <property type="entry name" value="UNVRSLSTRESS"/>
</dbReference>
<dbReference type="PANTHER" id="PTHR31964:SF113">
    <property type="entry name" value="USPA DOMAIN-CONTAINING PROTEIN"/>
    <property type="match status" value="1"/>
</dbReference>
<evidence type="ECO:0000313" key="2">
    <source>
        <dbReference type="EMBL" id="ORY99056.1"/>
    </source>
</evidence>
<dbReference type="Proteomes" id="UP000242180">
    <property type="component" value="Unassembled WGS sequence"/>
</dbReference>
<dbReference type="OMA" id="LIGYDHT"/>
<dbReference type="SUPFAM" id="SSF52402">
    <property type="entry name" value="Adenine nucleotide alpha hydrolases-like"/>
    <property type="match status" value="1"/>
</dbReference>
<dbReference type="AlphaFoldDB" id="A0A1X2HKD9"/>
<dbReference type="STRING" id="13706.A0A1X2HKD9"/>
<accession>A0A1X2HKD9</accession>
<feature type="domain" description="UspA" evidence="1">
    <location>
        <begin position="2"/>
        <end position="155"/>
    </location>
</feature>
<dbReference type="InterPro" id="IPR006016">
    <property type="entry name" value="UspA"/>
</dbReference>
<evidence type="ECO:0000313" key="3">
    <source>
        <dbReference type="Proteomes" id="UP000242180"/>
    </source>
</evidence>
<dbReference type="PANTHER" id="PTHR31964">
    <property type="entry name" value="ADENINE NUCLEOTIDE ALPHA HYDROLASES-LIKE SUPERFAMILY PROTEIN"/>
    <property type="match status" value="1"/>
</dbReference>
<keyword evidence="3" id="KW-1185">Reference proteome</keyword>
<name>A0A1X2HKD9_SYNRA</name>
<dbReference type="InterPro" id="IPR014729">
    <property type="entry name" value="Rossmann-like_a/b/a_fold"/>
</dbReference>
<proteinExistence type="predicted"/>
<dbReference type="InParanoid" id="A0A1X2HKD9"/>
<organism evidence="2 3">
    <name type="scientific">Syncephalastrum racemosum</name>
    <name type="common">Filamentous fungus</name>
    <dbReference type="NCBI Taxonomy" id="13706"/>
    <lineage>
        <taxon>Eukaryota</taxon>
        <taxon>Fungi</taxon>
        <taxon>Fungi incertae sedis</taxon>
        <taxon>Mucoromycota</taxon>
        <taxon>Mucoromycotina</taxon>
        <taxon>Mucoromycetes</taxon>
        <taxon>Mucorales</taxon>
        <taxon>Syncephalastraceae</taxon>
        <taxon>Syncephalastrum</taxon>
    </lineage>
</organism>
<comment type="caution">
    <text evidence="2">The sequence shown here is derived from an EMBL/GenBank/DDBJ whole genome shotgun (WGS) entry which is preliminary data.</text>
</comment>